<feature type="binding site" evidence="5">
    <location>
        <position position="184"/>
    </location>
    <ligand>
        <name>biotin</name>
        <dbReference type="ChEBI" id="CHEBI:57586"/>
    </ligand>
</feature>
<dbReference type="PANTHER" id="PTHR12835:SF5">
    <property type="entry name" value="BIOTIN--PROTEIN LIGASE"/>
    <property type="match status" value="1"/>
</dbReference>
<dbReference type="PANTHER" id="PTHR12835">
    <property type="entry name" value="BIOTIN PROTEIN LIGASE"/>
    <property type="match status" value="1"/>
</dbReference>
<dbReference type="Pfam" id="PF02237">
    <property type="entry name" value="BPL_C"/>
    <property type="match status" value="1"/>
</dbReference>
<evidence type="ECO:0000256" key="3">
    <source>
        <dbReference type="ARBA" id="ARBA00022840"/>
    </source>
</evidence>
<dbReference type="CDD" id="cd16442">
    <property type="entry name" value="BPL"/>
    <property type="match status" value="1"/>
</dbReference>
<dbReference type="Gene3D" id="1.10.10.10">
    <property type="entry name" value="Winged helix-like DNA-binding domain superfamily/Winged helix DNA-binding domain"/>
    <property type="match status" value="1"/>
</dbReference>
<dbReference type="EMBL" id="SXDP01000004">
    <property type="protein sequence ID" value="NEZ46920.1"/>
    <property type="molecule type" value="Genomic_DNA"/>
</dbReference>
<evidence type="ECO:0000313" key="8">
    <source>
        <dbReference type="Proteomes" id="UP000473885"/>
    </source>
</evidence>
<keyword evidence="5" id="KW-0238">DNA-binding</keyword>
<evidence type="ECO:0000256" key="4">
    <source>
        <dbReference type="ARBA" id="ARBA00023267"/>
    </source>
</evidence>
<dbReference type="HAMAP" id="MF_00978">
    <property type="entry name" value="Bifunct_BirA"/>
    <property type="match status" value="1"/>
</dbReference>
<evidence type="ECO:0000256" key="1">
    <source>
        <dbReference type="ARBA" id="ARBA00022598"/>
    </source>
</evidence>
<evidence type="ECO:0000259" key="6">
    <source>
        <dbReference type="PROSITE" id="PS51733"/>
    </source>
</evidence>
<feature type="binding site" evidence="5">
    <location>
        <position position="114"/>
    </location>
    <ligand>
        <name>biotin</name>
        <dbReference type="ChEBI" id="CHEBI:57586"/>
    </ligand>
</feature>
<dbReference type="Gene3D" id="3.30.930.10">
    <property type="entry name" value="Bira Bifunctional Protein, Domain 2"/>
    <property type="match status" value="1"/>
</dbReference>
<dbReference type="GO" id="GO:0016740">
    <property type="term" value="F:transferase activity"/>
    <property type="evidence" value="ECO:0007669"/>
    <property type="project" value="UniProtKB-ARBA"/>
</dbReference>
<keyword evidence="8" id="KW-1185">Reference proteome</keyword>
<keyword evidence="5" id="KW-0804">Transcription</keyword>
<dbReference type="InterPro" id="IPR004408">
    <property type="entry name" value="Biotin_CoA_COase_ligase"/>
</dbReference>
<comment type="caution">
    <text evidence="7">The sequence shown here is derived from an EMBL/GenBank/DDBJ whole genome shotgun (WGS) entry which is preliminary data.</text>
</comment>
<evidence type="ECO:0000313" key="7">
    <source>
        <dbReference type="EMBL" id="NEZ46920.1"/>
    </source>
</evidence>
<dbReference type="InterPro" id="IPR030855">
    <property type="entry name" value="Bifunct_BirA"/>
</dbReference>
<comment type="catalytic activity">
    <reaction evidence="5">
        <text>biotin + L-lysyl-[protein] + ATP = N(6)-biotinyl-L-lysyl-[protein] + AMP + diphosphate + H(+)</text>
        <dbReference type="Rhea" id="RHEA:11756"/>
        <dbReference type="Rhea" id="RHEA-COMP:9752"/>
        <dbReference type="Rhea" id="RHEA-COMP:10505"/>
        <dbReference type="ChEBI" id="CHEBI:15378"/>
        <dbReference type="ChEBI" id="CHEBI:29969"/>
        <dbReference type="ChEBI" id="CHEBI:30616"/>
        <dbReference type="ChEBI" id="CHEBI:33019"/>
        <dbReference type="ChEBI" id="CHEBI:57586"/>
        <dbReference type="ChEBI" id="CHEBI:83144"/>
        <dbReference type="ChEBI" id="CHEBI:456215"/>
        <dbReference type="EC" id="6.3.4.15"/>
    </reaction>
</comment>
<accession>A0A6M0RB70</accession>
<dbReference type="InterPro" id="IPR045864">
    <property type="entry name" value="aa-tRNA-synth_II/BPL/LPL"/>
</dbReference>
<keyword evidence="5" id="KW-0805">Transcription regulation</keyword>
<dbReference type="Pfam" id="PF08279">
    <property type="entry name" value="HTH_11"/>
    <property type="match status" value="1"/>
</dbReference>
<feature type="binding site" evidence="5">
    <location>
        <begin position="118"/>
        <end position="120"/>
    </location>
    <ligand>
        <name>biotin</name>
        <dbReference type="ChEBI" id="CHEBI:57586"/>
    </ligand>
</feature>
<organism evidence="7 8">
    <name type="scientific">Clostridium niameyense</name>
    <dbReference type="NCBI Taxonomy" id="1622073"/>
    <lineage>
        <taxon>Bacteria</taxon>
        <taxon>Bacillati</taxon>
        <taxon>Bacillota</taxon>
        <taxon>Clostridia</taxon>
        <taxon>Eubacteriales</taxon>
        <taxon>Clostridiaceae</taxon>
        <taxon>Clostridium</taxon>
    </lineage>
</organism>
<dbReference type="SUPFAM" id="SSF46785">
    <property type="entry name" value="Winged helix' DNA-binding domain"/>
    <property type="match status" value="1"/>
</dbReference>
<dbReference type="InterPro" id="IPR008988">
    <property type="entry name" value="Transcriptional_repressor_C"/>
</dbReference>
<evidence type="ECO:0000256" key="5">
    <source>
        <dbReference type="HAMAP-Rule" id="MF_00978"/>
    </source>
</evidence>
<dbReference type="Gene3D" id="2.30.30.100">
    <property type="match status" value="1"/>
</dbReference>
<evidence type="ECO:0000256" key="2">
    <source>
        <dbReference type="ARBA" id="ARBA00022741"/>
    </source>
</evidence>
<feature type="domain" description="BPL/LPL catalytic" evidence="6">
    <location>
        <begin position="67"/>
        <end position="257"/>
    </location>
</feature>
<dbReference type="InterPro" id="IPR004143">
    <property type="entry name" value="BPL_LPL_catalytic"/>
</dbReference>
<dbReference type="InterPro" id="IPR003142">
    <property type="entry name" value="BPL_C"/>
</dbReference>
<dbReference type="GO" id="GO:0006355">
    <property type="term" value="P:regulation of DNA-templated transcription"/>
    <property type="evidence" value="ECO:0007669"/>
    <property type="project" value="UniProtKB-UniRule"/>
</dbReference>
<dbReference type="RefSeq" id="WP_163249088.1">
    <property type="nucleotide sequence ID" value="NZ_SXDP01000004.1"/>
</dbReference>
<dbReference type="Pfam" id="PF03099">
    <property type="entry name" value="BPL_LplA_LipB"/>
    <property type="match status" value="1"/>
</dbReference>
<reference evidence="7 8" key="1">
    <citation type="submission" date="2019-04" db="EMBL/GenBank/DDBJ databases">
        <title>Genome sequencing of Clostridium botulinum Groups I-IV and Clostridium butyricum.</title>
        <authorList>
            <person name="Brunt J."/>
            <person name="Van Vliet A.H.M."/>
            <person name="Stringer S.C."/>
            <person name="Carter A.T."/>
            <person name="Peck M.W."/>
        </authorList>
    </citation>
    <scope>NUCLEOTIDE SEQUENCE [LARGE SCALE GENOMIC DNA]</scope>
    <source>
        <strain evidence="7 8">IFR 18/094</strain>
    </source>
</reference>
<sequence>MKESILNMLKDSSDTFISGQYISEKLGVSRTAIWKYINQLKNDGYKIESVSKKGYKLIYSPDLLTFEEIHPLLTTSYIGNRILYFDSITSTNDKAKELALNNYPHGSVIIAEEQTNGRGRLGRNWISPKYKGIWMSIILRPNINTLDVPKITQVTAAAVEKSLLNMNLKTYIKWPNDIILNSKKICGILTEMSGEINNVNYVVVGIGINANLDVEDLYGDLKEKATSIKIEENKSVKRKLLVAHILNNFETLYNDLINFNNIESSIHICKENSILIGKNIKIMSRKTITLAKALSLNENGELIVQYENGKIVKVNSGEVSIRGENGYI</sequence>
<dbReference type="Proteomes" id="UP000473885">
    <property type="component" value="Unassembled WGS sequence"/>
</dbReference>
<dbReference type="GO" id="GO:0003677">
    <property type="term" value="F:DNA binding"/>
    <property type="evidence" value="ECO:0007669"/>
    <property type="project" value="UniProtKB-UniRule"/>
</dbReference>
<keyword evidence="1 5" id="KW-0436">Ligase</keyword>
<dbReference type="AlphaFoldDB" id="A0A6M0RB70"/>
<proteinExistence type="inferred from homology"/>
<feature type="binding site" evidence="5">
    <location>
        <begin position="90"/>
        <end position="92"/>
    </location>
    <ligand>
        <name>biotin</name>
        <dbReference type="ChEBI" id="CHEBI:57586"/>
    </ligand>
</feature>
<dbReference type="GO" id="GO:0009249">
    <property type="term" value="P:protein lipoylation"/>
    <property type="evidence" value="ECO:0007669"/>
    <property type="project" value="UniProtKB-ARBA"/>
</dbReference>
<dbReference type="SUPFAM" id="SSF55681">
    <property type="entry name" value="Class II aaRS and biotin synthetases"/>
    <property type="match status" value="1"/>
</dbReference>
<dbReference type="GO" id="GO:0005524">
    <property type="term" value="F:ATP binding"/>
    <property type="evidence" value="ECO:0007669"/>
    <property type="project" value="UniProtKB-UniRule"/>
</dbReference>
<dbReference type="SUPFAM" id="SSF50037">
    <property type="entry name" value="C-terminal domain of transcriptional repressors"/>
    <property type="match status" value="1"/>
</dbReference>
<dbReference type="GO" id="GO:0004077">
    <property type="term" value="F:biotin--[biotin carboxyl-carrier protein] ligase activity"/>
    <property type="evidence" value="ECO:0007669"/>
    <property type="project" value="UniProtKB-UniRule"/>
</dbReference>
<dbReference type="InterPro" id="IPR013196">
    <property type="entry name" value="HTH_11"/>
</dbReference>
<dbReference type="InterPro" id="IPR036390">
    <property type="entry name" value="WH_DNA-bd_sf"/>
</dbReference>
<dbReference type="GO" id="GO:0005737">
    <property type="term" value="C:cytoplasm"/>
    <property type="evidence" value="ECO:0007669"/>
    <property type="project" value="TreeGrafter"/>
</dbReference>
<dbReference type="NCBIfam" id="TIGR00121">
    <property type="entry name" value="birA_ligase"/>
    <property type="match status" value="1"/>
</dbReference>
<name>A0A6M0RB70_9CLOT</name>
<keyword evidence="2 5" id="KW-0547">Nucleotide-binding</keyword>
<dbReference type="EC" id="6.3.4.15" evidence="5"/>
<comment type="similarity">
    <text evidence="5">Belongs to the biotin--protein ligase family.</text>
</comment>
<dbReference type="InterPro" id="IPR036388">
    <property type="entry name" value="WH-like_DNA-bd_sf"/>
</dbReference>
<dbReference type="PROSITE" id="PS51733">
    <property type="entry name" value="BPL_LPL_CATALYTIC"/>
    <property type="match status" value="1"/>
</dbReference>
<feature type="DNA-binding region" description="H-T-H motif" evidence="5">
    <location>
        <begin position="19"/>
        <end position="38"/>
    </location>
</feature>
<comment type="function">
    <text evidence="5">Acts both as a biotin--[acetyl-CoA-carboxylase] ligase and a repressor.</text>
</comment>
<keyword evidence="3 5" id="KW-0067">ATP-binding</keyword>
<keyword evidence="4 5" id="KW-0092">Biotin</keyword>
<protein>
    <recommendedName>
        <fullName evidence="5">Bifunctional ligase/repressor BirA</fullName>
    </recommendedName>
    <alternativeName>
        <fullName evidence="5">Biotin--[acetyl-CoA-carboxylase] ligase</fullName>
        <ecNumber evidence="5">6.3.4.15</ecNumber>
    </alternativeName>
    <alternativeName>
        <fullName evidence="5">Biotin--protein ligase</fullName>
    </alternativeName>
    <alternativeName>
        <fullName evidence="5">Biotin-[acetyl-CoA carboxylase] synthetase</fullName>
    </alternativeName>
</protein>
<keyword evidence="5" id="KW-0678">Repressor</keyword>
<gene>
    <name evidence="5" type="primary">birA</name>
    <name evidence="7" type="ORF">FDF74_06805</name>
</gene>